<evidence type="ECO:0000313" key="1">
    <source>
        <dbReference type="EMBL" id="MEQ2298173.1"/>
    </source>
</evidence>
<dbReference type="EMBL" id="JAHRIP010047114">
    <property type="protein sequence ID" value="MEQ2298173.1"/>
    <property type="molecule type" value="Genomic_DNA"/>
</dbReference>
<proteinExistence type="predicted"/>
<dbReference type="Proteomes" id="UP001469553">
    <property type="component" value="Unassembled WGS sequence"/>
</dbReference>
<accession>A0ABV0YXX5</accession>
<reference evidence="1 2" key="1">
    <citation type="submission" date="2021-06" db="EMBL/GenBank/DDBJ databases">
        <authorList>
            <person name="Palmer J.M."/>
        </authorList>
    </citation>
    <scope>NUCLEOTIDE SEQUENCE [LARGE SCALE GENOMIC DNA]</scope>
    <source>
        <strain evidence="1 2">AS_MEX2019</strain>
        <tissue evidence="1">Muscle</tissue>
    </source>
</reference>
<name>A0ABV0YXX5_9TELE</name>
<organism evidence="1 2">
    <name type="scientific">Ameca splendens</name>
    <dbReference type="NCBI Taxonomy" id="208324"/>
    <lineage>
        <taxon>Eukaryota</taxon>
        <taxon>Metazoa</taxon>
        <taxon>Chordata</taxon>
        <taxon>Craniata</taxon>
        <taxon>Vertebrata</taxon>
        <taxon>Euteleostomi</taxon>
        <taxon>Actinopterygii</taxon>
        <taxon>Neopterygii</taxon>
        <taxon>Teleostei</taxon>
        <taxon>Neoteleostei</taxon>
        <taxon>Acanthomorphata</taxon>
        <taxon>Ovalentaria</taxon>
        <taxon>Atherinomorphae</taxon>
        <taxon>Cyprinodontiformes</taxon>
        <taxon>Goodeidae</taxon>
        <taxon>Ameca</taxon>
    </lineage>
</organism>
<keyword evidence="2" id="KW-1185">Reference proteome</keyword>
<comment type="caution">
    <text evidence="1">The sequence shown here is derived from an EMBL/GenBank/DDBJ whole genome shotgun (WGS) entry which is preliminary data.</text>
</comment>
<gene>
    <name evidence="1" type="ORF">AMECASPLE_002464</name>
</gene>
<protein>
    <submittedName>
        <fullName evidence="1">Uncharacterized protein</fullName>
    </submittedName>
</protein>
<evidence type="ECO:0000313" key="2">
    <source>
        <dbReference type="Proteomes" id="UP001469553"/>
    </source>
</evidence>
<sequence>MASNIKLYFFTRGTERDKFKYQLEIQRLSAVLTAFSYRPEWPHNGQRSGSNCYWLAFRKKTPKRRPQRSIEFPVTHICSELVEKLDDWTLPFRLSSPTPDGPRG</sequence>